<organism evidence="1 2">
    <name type="scientific">Echinicola strongylocentroti</name>
    <dbReference type="NCBI Taxonomy" id="1795355"/>
    <lineage>
        <taxon>Bacteria</taxon>
        <taxon>Pseudomonadati</taxon>
        <taxon>Bacteroidota</taxon>
        <taxon>Cytophagia</taxon>
        <taxon>Cytophagales</taxon>
        <taxon>Cyclobacteriaceae</taxon>
        <taxon>Echinicola</taxon>
    </lineage>
</organism>
<protein>
    <submittedName>
        <fullName evidence="1">Uncharacterized protein</fullName>
    </submittedName>
</protein>
<evidence type="ECO:0000313" key="1">
    <source>
        <dbReference type="EMBL" id="AWW33003.1"/>
    </source>
</evidence>
<dbReference type="Proteomes" id="UP000248688">
    <property type="component" value="Chromosome"/>
</dbReference>
<gene>
    <name evidence="1" type="ORF">DN752_00710</name>
</gene>
<sequence>MQGCAKNGNYKQAFSYFDDGF</sequence>
<dbReference type="EMBL" id="CP030041">
    <property type="protein sequence ID" value="AWW33003.1"/>
    <property type="molecule type" value="Genomic_DNA"/>
</dbReference>
<reference evidence="1 2" key="1">
    <citation type="submission" date="2018-06" db="EMBL/GenBank/DDBJ databases">
        <title>Echinicola strongylocentroti sp. nov., isolated from a sea urchin Strongylocentrotus intermedius.</title>
        <authorList>
            <person name="Bae S.S."/>
        </authorList>
    </citation>
    <scope>NUCLEOTIDE SEQUENCE [LARGE SCALE GENOMIC DNA]</scope>
    <source>
        <strain evidence="1 2">MEBiC08714</strain>
    </source>
</reference>
<dbReference type="KEGG" id="est:DN752_00710"/>
<name>A0A2Z4IRS3_9BACT</name>
<keyword evidence="2" id="KW-1185">Reference proteome</keyword>
<evidence type="ECO:0000313" key="2">
    <source>
        <dbReference type="Proteomes" id="UP000248688"/>
    </source>
</evidence>
<dbReference type="AlphaFoldDB" id="A0A2Z4IRS3"/>
<proteinExistence type="predicted"/>
<accession>A0A2Z4IRS3</accession>